<dbReference type="Proteomes" id="UP000051886">
    <property type="component" value="Unassembled WGS sequence"/>
</dbReference>
<dbReference type="RefSeq" id="WP_017867110.1">
    <property type="nucleotide sequence ID" value="NZ_BJYB01000027.1"/>
</dbReference>
<keyword evidence="2" id="KW-1185">Reference proteome</keyword>
<dbReference type="OrthoDB" id="2328391at2"/>
<reference evidence="1 2" key="1">
    <citation type="journal article" date="2015" name="Genome Announc.">
        <title>Expanding the biotechnology potential of lactobacilli through comparative genomics of 213 strains and associated genera.</title>
        <authorList>
            <person name="Sun Z."/>
            <person name="Harris H.M."/>
            <person name="McCann A."/>
            <person name="Guo C."/>
            <person name="Argimon S."/>
            <person name="Zhang W."/>
            <person name="Yang X."/>
            <person name="Jeffery I.B."/>
            <person name="Cooney J.C."/>
            <person name="Kagawa T.F."/>
            <person name="Liu W."/>
            <person name="Song Y."/>
            <person name="Salvetti E."/>
            <person name="Wrobel A."/>
            <person name="Rasinkangas P."/>
            <person name="Parkhill J."/>
            <person name="Rea M.C."/>
            <person name="O'Sullivan O."/>
            <person name="Ritari J."/>
            <person name="Douillard F.P."/>
            <person name="Paul Ross R."/>
            <person name="Yang R."/>
            <person name="Briner A.E."/>
            <person name="Felis G.E."/>
            <person name="de Vos W.M."/>
            <person name="Barrangou R."/>
            <person name="Klaenhammer T.R."/>
            <person name="Caufield P.W."/>
            <person name="Cui Y."/>
            <person name="Zhang H."/>
            <person name="O'Toole P.W."/>
        </authorList>
    </citation>
    <scope>NUCLEOTIDE SEQUENCE [LARGE SCALE GENOMIC DNA]</scope>
    <source>
        <strain evidence="1 2">NBRC 103219</strain>
    </source>
</reference>
<comment type="caution">
    <text evidence="1">The sequence shown here is derived from an EMBL/GenBank/DDBJ whole genome shotgun (WGS) entry which is preliminary data.</text>
</comment>
<gene>
    <name evidence="1" type="ORF">IV66_GL000409</name>
</gene>
<dbReference type="PATRIC" id="fig|449659.4.peg.410"/>
<proteinExistence type="predicted"/>
<protein>
    <submittedName>
        <fullName evidence="1">Uncharacterized protein</fullName>
    </submittedName>
</protein>
<accession>A0A0R2LHV1</accession>
<evidence type="ECO:0000313" key="1">
    <source>
        <dbReference type="EMBL" id="KRO01336.1"/>
    </source>
</evidence>
<evidence type="ECO:0000313" key="2">
    <source>
        <dbReference type="Proteomes" id="UP000051886"/>
    </source>
</evidence>
<sequence>MQQKNIVLDKKGITQIYQQAFRDDQAAITKDTKMVIDTHRLNLPDCQAIVLDKVRGALFTQHSTNSLVKDFVHWQKFNFTSSIFIARKFYQDSLQRHIIPFVSIDQALLPLSGYARSSTSWIMQSNLLGYNCLGNNRIGLQFRRNHLPEYIILEKEKQFEDVYRLALMIADIQILSLQTLLHGVSKRFIHKLHDEIERLFPEETQILRNLNIQAYMDEFIDQIIEDTLYYDASLIDEQLDQKYILQVKQAIRAKQKRLR</sequence>
<dbReference type="AlphaFoldDB" id="A0A0R2LHV1"/>
<name>A0A0R2LHV1_9LACO</name>
<organism evidence="1 2">
    <name type="scientific">Ligilactobacillus pobuzihii</name>
    <dbReference type="NCBI Taxonomy" id="449659"/>
    <lineage>
        <taxon>Bacteria</taxon>
        <taxon>Bacillati</taxon>
        <taxon>Bacillota</taxon>
        <taxon>Bacilli</taxon>
        <taxon>Lactobacillales</taxon>
        <taxon>Lactobacillaceae</taxon>
        <taxon>Ligilactobacillus</taxon>
    </lineage>
</organism>
<dbReference type="EMBL" id="JQCN01000010">
    <property type="protein sequence ID" value="KRO01336.1"/>
    <property type="molecule type" value="Genomic_DNA"/>
</dbReference>